<proteinExistence type="predicted"/>
<evidence type="ECO:0000256" key="6">
    <source>
        <dbReference type="SAM" id="Phobius"/>
    </source>
</evidence>
<dbReference type="PIRSF" id="PIRSF035875">
    <property type="entry name" value="RNase_BN"/>
    <property type="match status" value="1"/>
</dbReference>
<keyword evidence="3 6" id="KW-0812">Transmembrane</keyword>
<feature type="transmembrane region" description="Helical" evidence="6">
    <location>
        <begin position="286"/>
        <end position="308"/>
    </location>
</feature>
<feature type="transmembrane region" description="Helical" evidence="6">
    <location>
        <begin position="254"/>
        <end position="274"/>
    </location>
</feature>
<comment type="subcellular location">
    <subcellularLocation>
        <location evidence="1">Cell membrane</location>
        <topology evidence="1">Multi-pass membrane protein</topology>
    </subcellularLocation>
</comment>
<dbReference type="PANTHER" id="PTHR30213">
    <property type="entry name" value="INNER MEMBRANE PROTEIN YHJD"/>
    <property type="match status" value="1"/>
</dbReference>
<keyword evidence="8" id="KW-1185">Reference proteome</keyword>
<sequence>MRAVLNPATRRPVQIQDLSYRYVPSAGKRIAEEGGSSVGRIARRTIVVIRRVLKDALGHFNNDDGWAISSHVAMTSLMALFPFLIFVAALAAATLGSASLAEEAAALLLNAIPERIATVLSREIHTVLTVPRGDLVTVGILLAIWFASNGVEALRTALNRAYRMRETRSIFRLRLQSIFFVIFGATAMLALAFLVVLAPLAWATAIKIAPWLQPATASFTLIRFGVATVILLAGLFISHGFLPAGRRPITQLWPGILTTLVLWLVAGSVFAAYLERFSNYVSTYAGLAGVMTALVFLYLVAALFILGAELNAAILRFRAARARVRPARVQIVG</sequence>
<feature type="transmembrane region" description="Helical" evidence="6">
    <location>
        <begin position="135"/>
        <end position="158"/>
    </location>
</feature>
<gene>
    <name evidence="7" type="ORF">CH339_12630</name>
</gene>
<protein>
    <submittedName>
        <fullName evidence="7">Uncharacterized protein</fullName>
    </submittedName>
</protein>
<comment type="caution">
    <text evidence="7">The sequence shown here is derived from an EMBL/GenBank/DDBJ whole genome shotgun (WGS) entry which is preliminary data.</text>
</comment>
<dbReference type="EMBL" id="NPEV01000026">
    <property type="protein sequence ID" value="RAI26793.1"/>
    <property type="molecule type" value="Genomic_DNA"/>
</dbReference>
<accession>A0A327JN38</accession>
<evidence type="ECO:0000256" key="2">
    <source>
        <dbReference type="ARBA" id="ARBA00022475"/>
    </source>
</evidence>
<feature type="transmembrane region" description="Helical" evidence="6">
    <location>
        <begin position="178"/>
        <end position="202"/>
    </location>
</feature>
<evidence type="ECO:0000256" key="3">
    <source>
        <dbReference type="ARBA" id="ARBA00022692"/>
    </source>
</evidence>
<evidence type="ECO:0000256" key="4">
    <source>
        <dbReference type="ARBA" id="ARBA00022989"/>
    </source>
</evidence>
<evidence type="ECO:0000256" key="1">
    <source>
        <dbReference type="ARBA" id="ARBA00004651"/>
    </source>
</evidence>
<dbReference type="GO" id="GO:0005886">
    <property type="term" value="C:plasma membrane"/>
    <property type="evidence" value="ECO:0007669"/>
    <property type="project" value="UniProtKB-SubCell"/>
</dbReference>
<keyword evidence="5 6" id="KW-0472">Membrane</keyword>
<evidence type="ECO:0000313" key="7">
    <source>
        <dbReference type="EMBL" id="RAI26793.1"/>
    </source>
</evidence>
<dbReference type="AlphaFoldDB" id="A0A327JN38"/>
<reference evidence="7 8" key="1">
    <citation type="submission" date="2017-07" db="EMBL/GenBank/DDBJ databases">
        <title>Draft Genome Sequences of Select Purple Nonsulfur Bacteria.</title>
        <authorList>
            <person name="Lasarre B."/>
            <person name="Mckinlay J.B."/>
        </authorList>
    </citation>
    <scope>NUCLEOTIDE SEQUENCE [LARGE SCALE GENOMIC DNA]</scope>
    <source>
        <strain evidence="7 8">DSM 11290</strain>
    </source>
</reference>
<organism evidence="7 8">
    <name type="scientific">Rhodobium orientis</name>
    <dbReference type="NCBI Taxonomy" id="34017"/>
    <lineage>
        <taxon>Bacteria</taxon>
        <taxon>Pseudomonadati</taxon>
        <taxon>Pseudomonadota</taxon>
        <taxon>Alphaproteobacteria</taxon>
        <taxon>Hyphomicrobiales</taxon>
        <taxon>Rhodobiaceae</taxon>
        <taxon>Rhodobium</taxon>
    </lineage>
</organism>
<dbReference type="PANTHER" id="PTHR30213:SF0">
    <property type="entry name" value="UPF0761 MEMBRANE PROTEIN YIHY"/>
    <property type="match status" value="1"/>
</dbReference>
<evidence type="ECO:0000256" key="5">
    <source>
        <dbReference type="ARBA" id="ARBA00023136"/>
    </source>
</evidence>
<dbReference type="Proteomes" id="UP000249299">
    <property type="component" value="Unassembled WGS sequence"/>
</dbReference>
<dbReference type="InterPro" id="IPR017039">
    <property type="entry name" value="Virul_fac_BrkB"/>
</dbReference>
<keyword evidence="2" id="KW-1003">Cell membrane</keyword>
<dbReference type="NCBIfam" id="TIGR00765">
    <property type="entry name" value="yihY_not_rbn"/>
    <property type="match status" value="1"/>
</dbReference>
<keyword evidence="4 6" id="KW-1133">Transmembrane helix</keyword>
<dbReference type="OrthoDB" id="7163777at2"/>
<feature type="transmembrane region" description="Helical" evidence="6">
    <location>
        <begin position="77"/>
        <end position="100"/>
    </location>
</feature>
<feature type="transmembrane region" description="Helical" evidence="6">
    <location>
        <begin position="222"/>
        <end position="242"/>
    </location>
</feature>
<dbReference type="Pfam" id="PF03631">
    <property type="entry name" value="Virul_fac_BrkB"/>
    <property type="match status" value="1"/>
</dbReference>
<evidence type="ECO:0000313" key="8">
    <source>
        <dbReference type="Proteomes" id="UP000249299"/>
    </source>
</evidence>
<name>A0A327JN38_9HYPH</name>